<dbReference type="PANTHER" id="PTHR11795">
    <property type="entry name" value="BRANCHED-CHAIN AMINO ACID TRANSPORT SYSTEM PERMEASE PROTEIN LIVH"/>
    <property type="match status" value="1"/>
</dbReference>
<protein>
    <recommendedName>
        <fullName evidence="12">Branched-chain amino acid ABC transporter permease</fullName>
    </recommendedName>
</protein>
<keyword evidence="6 9" id="KW-1133">Transmembrane helix</keyword>
<dbReference type="EMBL" id="NBWZ01000001">
    <property type="protein sequence ID" value="RFA11083.1"/>
    <property type="molecule type" value="Genomic_DNA"/>
</dbReference>
<evidence type="ECO:0000256" key="7">
    <source>
        <dbReference type="ARBA" id="ARBA00023136"/>
    </source>
</evidence>
<comment type="similarity">
    <text evidence="8">Belongs to the binding-protein-dependent transport system permease family. LivHM subfamily.</text>
</comment>
<proteinExistence type="inferred from homology"/>
<gene>
    <name evidence="10" type="ORF">B7R54_04230</name>
</gene>
<feature type="transmembrane region" description="Helical" evidence="9">
    <location>
        <begin position="199"/>
        <end position="228"/>
    </location>
</feature>
<dbReference type="CDD" id="cd06582">
    <property type="entry name" value="TM_PBP1_LivH_like"/>
    <property type="match status" value="1"/>
</dbReference>
<dbReference type="GO" id="GO:0006865">
    <property type="term" value="P:amino acid transport"/>
    <property type="evidence" value="ECO:0007669"/>
    <property type="project" value="UniProtKB-KW"/>
</dbReference>
<dbReference type="PANTHER" id="PTHR11795:SF450">
    <property type="entry name" value="ABC TRANSPORTER PERMEASE PROTEIN"/>
    <property type="match status" value="1"/>
</dbReference>
<keyword evidence="11" id="KW-1185">Reference proteome</keyword>
<feature type="transmembrane region" description="Helical" evidence="9">
    <location>
        <begin position="168"/>
        <end position="187"/>
    </location>
</feature>
<sequence>MLILEGAGFFNFAIGAYAMIGGVAAASFAKTMHLPVWLAVVAALALAGLLAAFTEVGVVRPIQRRSGGARLPALVAVIAMLFAITQTAGLLFGRKQLPGQQLLVIDPLEVAGAYVSGPMIITMALTVVSFVGVTVWVRVTGTGRMLRAVGDNRPAAQLLGLPTGRVRITAFVIAGVIAAFAGVSYAAKGGVSWDRGLGWALLGFLALVIGGSGSWWAPLLGGLILALLQVFVPFYLSGQFADYAILAIALIFFAFRPRGLITRQVRI</sequence>
<organism evidence="10 11">
    <name type="scientific">Subtercola boreus</name>
    <dbReference type="NCBI Taxonomy" id="120213"/>
    <lineage>
        <taxon>Bacteria</taxon>
        <taxon>Bacillati</taxon>
        <taxon>Actinomycetota</taxon>
        <taxon>Actinomycetes</taxon>
        <taxon>Micrococcales</taxon>
        <taxon>Microbacteriaceae</taxon>
        <taxon>Subtercola</taxon>
    </lineage>
</organism>
<feature type="transmembrane region" description="Helical" evidence="9">
    <location>
        <begin position="7"/>
        <end position="28"/>
    </location>
</feature>
<comment type="caution">
    <text evidence="10">The sequence shown here is derived from an EMBL/GenBank/DDBJ whole genome shotgun (WGS) entry which is preliminary data.</text>
</comment>
<dbReference type="InterPro" id="IPR001851">
    <property type="entry name" value="ABC_transp_permease"/>
</dbReference>
<evidence type="ECO:0000256" key="1">
    <source>
        <dbReference type="ARBA" id="ARBA00004651"/>
    </source>
</evidence>
<keyword evidence="2" id="KW-0813">Transport</keyword>
<keyword evidence="5" id="KW-0029">Amino-acid transport</keyword>
<feature type="transmembrane region" description="Helical" evidence="9">
    <location>
        <begin position="34"/>
        <end position="59"/>
    </location>
</feature>
<dbReference type="InterPro" id="IPR052157">
    <property type="entry name" value="BCAA_transport_permease"/>
</dbReference>
<comment type="subcellular location">
    <subcellularLocation>
        <location evidence="1">Cell membrane</location>
        <topology evidence="1">Multi-pass membrane protein</topology>
    </subcellularLocation>
</comment>
<keyword evidence="7 9" id="KW-0472">Membrane</keyword>
<feature type="transmembrane region" description="Helical" evidence="9">
    <location>
        <begin position="240"/>
        <end position="257"/>
    </location>
</feature>
<accession>A0A3E0VNV2</accession>
<evidence type="ECO:0000256" key="9">
    <source>
        <dbReference type="SAM" id="Phobius"/>
    </source>
</evidence>
<evidence type="ECO:0000256" key="2">
    <source>
        <dbReference type="ARBA" id="ARBA00022448"/>
    </source>
</evidence>
<evidence type="ECO:0000256" key="3">
    <source>
        <dbReference type="ARBA" id="ARBA00022475"/>
    </source>
</evidence>
<keyword evidence="3" id="KW-1003">Cell membrane</keyword>
<evidence type="ECO:0000256" key="8">
    <source>
        <dbReference type="ARBA" id="ARBA00037998"/>
    </source>
</evidence>
<name>A0A3E0VNV2_9MICO</name>
<reference evidence="10 11" key="1">
    <citation type="submission" date="2017-04" db="EMBL/GenBank/DDBJ databases">
        <title>Comparative genome analysis of Subtercola boreus.</title>
        <authorList>
            <person name="Cho Y.-J."/>
            <person name="Cho A."/>
            <person name="Kim O.-S."/>
            <person name="Lee J.-I."/>
        </authorList>
    </citation>
    <scope>NUCLEOTIDE SEQUENCE [LARGE SCALE GENOMIC DNA]</scope>
    <source>
        <strain evidence="10 11">K300</strain>
    </source>
</reference>
<evidence type="ECO:0000256" key="4">
    <source>
        <dbReference type="ARBA" id="ARBA00022692"/>
    </source>
</evidence>
<evidence type="ECO:0000313" key="10">
    <source>
        <dbReference type="EMBL" id="RFA11083.1"/>
    </source>
</evidence>
<feature type="transmembrane region" description="Helical" evidence="9">
    <location>
        <begin position="113"/>
        <end position="137"/>
    </location>
</feature>
<keyword evidence="4 9" id="KW-0812">Transmembrane</keyword>
<dbReference type="AlphaFoldDB" id="A0A3E0VNV2"/>
<dbReference type="GO" id="GO:0005886">
    <property type="term" value="C:plasma membrane"/>
    <property type="evidence" value="ECO:0007669"/>
    <property type="project" value="UniProtKB-SubCell"/>
</dbReference>
<dbReference type="Pfam" id="PF02653">
    <property type="entry name" value="BPD_transp_2"/>
    <property type="match status" value="1"/>
</dbReference>
<dbReference type="Proteomes" id="UP000256486">
    <property type="component" value="Unassembled WGS sequence"/>
</dbReference>
<evidence type="ECO:0008006" key="12">
    <source>
        <dbReference type="Google" id="ProtNLM"/>
    </source>
</evidence>
<dbReference type="GO" id="GO:0022857">
    <property type="term" value="F:transmembrane transporter activity"/>
    <property type="evidence" value="ECO:0007669"/>
    <property type="project" value="InterPro"/>
</dbReference>
<evidence type="ECO:0000313" key="11">
    <source>
        <dbReference type="Proteomes" id="UP000256486"/>
    </source>
</evidence>
<evidence type="ECO:0000256" key="5">
    <source>
        <dbReference type="ARBA" id="ARBA00022970"/>
    </source>
</evidence>
<feature type="transmembrane region" description="Helical" evidence="9">
    <location>
        <begin position="71"/>
        <end position="93"/>
    </location>
</feature>
<evidence type="ECO:0000256" key="6">
    <source>
        <dbReference type="ARBA" id="ARBA00022989"/>
    </source>
</evidence>